<feature type="compositionally biased region" description="Basic and acidic residues" evidence="1">
    <location>
        <begin position="423"/>
        <end position="445"/>
    </location>
</feature>
<feature type="region of interest" description="Disordered" evidence="1">
    <location>
        <begin position="1"/>
        <end position="539"/>
    </location>
</feature>
<feature type="compositionally biased region" description="Acidic residues" evidence="1">
    <location>
        <begin position="512"/>
        <end position="522"/>
    </location>
</feature>
<gene>
    <name evidence="2" type="ORF">Anapl_18019</name>
</gene>
<evidence type="ECO:0000313" key="3">
    <source>
        <dbReference type="Proteomes" id="UP000296049"/>
    </source>
</evidence>
<dbReference type="AlphaFoldDB" id="R0JHJ5"/>
<evidence type="ECO:0000256" key="1">
    <source>
        <dbReference type="SAM" id="MobiDB-lite"/>
    </source>
</evidence>
<evidence type="ECO:0000313" key="2">
    <source>
        <dbReference type="EMBL" id="EOA96720.1"/>
    </source>
</evidence>
<reference evidence="3" key="1">
    <citation type="journal article" date="2013" name="Nat. Genet.">
        <title>The duck genome and transcriptome provide insight into an avian influenza virus reservoir species.</title>
        <authorList>
            <person name="Huang Y."/>
            <person name="Li Y."/>
            <person name="Burt D.W."/>
            <person name="Chen H."/>
            <person name="Zhang Y."/>
            <person name="Qian W."/>
            <person name="Kim H."/>
            <person name="Gan S."/>
            <person name="Zhao Y."/>
            <person name="Li J."/>
            <person name="Yi K."/>
            <person name="Feng H."/>
            <person name="Zhu P."/>
            <person name="Li B."/>
            <person name="Liu Q."/>
            <person name="Fairley S."/>
            <person name="Magor K.E."/>
            <person name="Du Z."/>
            <person name="Hu X."/>
            <person name="Goodman L."/>
            <person name="Tafer H."/>
            <person name="Vignal A."/>
            <person name="Lee T."/>
            <person name="Kim K.W."/>
            <person name="Sheng Z."/>
            <person name="An Y."/>
            <person name="Searle S."/>
            <person name="Herrero J."/>
            <person name="Groenen M.A."/>
            <person name="Crooijmans R.P."/>
            <person name="Faraut T."/>
            <person name="Cai Q."/>
            <person name="Webster R.G."/>
            <person name="Aldridge J.R."/>
            <person name="Warren W.C."/>
            <person name="Bartschat S."/>
            <person name="Kehr S."/>
            <person name="Marz M."/>
            <person name="Stadler P.F."/>
            <person name="Smith J."/>
            <person name="Kraus R.H."/>
            <person name="Zhao Y."/>
            <person name="Ren L."/>
            <person name="Fei J."/>
            <person name="Morisson M."/>
            <person name="Kaiser P."/>
            <person name="Griffin D.K."/>
            <person name="Rao M."/>
            <person name="Pitel F."/>
            <person name="Wang J."/>
            <person name="Li N."/>
        </authorList>
    </citation>
    <scope>NUCLEOTIDE SEQUENCE [LARGE SCALE GENOMIC DNA]</scope>
</reference>
<feature type="compositionally biased region" description="Acidic residues" evidence="1">
    <location>
        <begin position="162"/>
        <end position="171"/>
    </location>
</feature>
<keyword evidence="3" id="KW-1185">Reference proteome</keyword>
<organism evidence="2 3">
    <name type="scientific">Anas platyrhynchos</name>
    <name type="common">Mallard</name>
    <name type="synonym">Anas boschas</name>
    <dbReference type="NCBI Taxonomy" id="8839"/>
    <lineage>
        <taxon>Eukaryota</taxon>
        <taxon>Metazoa</taxon>
        <taxon>Chordata</taxon>
        <taxon>Craniata</taxon>
        <taxon>Vertebrata</taxon>
        <taxon>Euteleostomi</taxon>
        <taxon>Archelosauria</taxon>
        <taxon>Archosauria</taxon>
        <taxon>Dinosauria</taxon>
        <taxon>Saurischia</taxon>
        <taxon>Theropoda</taxon>
        <taxon>Coelurosauria</taxon>
        <taxon>Aves</taxon>
        <taxon>Neognathae</taxon>
        <taxon>Galloanserae</taxon>
        <taxon>Anseriformes</taxon>
        <taxon>Anatidae</taxon>
        <taxon>Anatinae</taxon>
        <taxon>Anas</taxon>
    </lineage>
</organism>
<feature type="compositionally biased region" description="Acidic residues" evidence="1">
    <location>
        <begin position="268"/>
        <end position="280"/>
    </location>
</feature>
<feature type="compositionally biased region" description="Basic residues" evidence="1">
    <location>
        <begin position="20"/>
        <end position="30"/>
    </location>
</feature>
<name>R0JHJ5_ANAPL</name>
<dbReference type="EMBL" id="KB743892">
    <property type="protein sequence ID" value="EOA96720.1"/>
    <property type="molecule type" value="Genomic_DNA"/>
</dbReference>
<proteinExistence type="predicted"/>
<feature type="compositionally biased region" description="Acidic residues" evidence="1">
    <location>
        <begin position="1"/>
        <end position="14"/>
    </location>
</feature>
<dbReference type="Proteomes" id="UP000296049">
    <property type="component" value="Unassembled WGS sequence"/>
</dbReference>
<protein>
    <submittedName>
        <fullName evidence="2">Uncharacterized protein</fullName>
    </submittedName>
</protein>
<sequence length="539" mass="56943">MLTVDSDTDVEEADLPPSVRHPKIRQKAQKVPKTPGGEMKPPNPGSKNGIQALVVDSDTDVEDGRANLDVGLAKSPQTTENIPKITMESPHPAVKGPQKEEEPLTTGSDTDVEEDGANPNVVRLPTPQMTQSAPKTPNIEVETPNPGADGRQEEKWALVVDSDTDVEEEPSDPGGGDPKSRQITQNAPRNLEVGMETPNPRPGEPQRGHEMLTVDSDTDVEEDGLNPGVGCPKTHRMAPKPHDDSDVAIKTPNPDLKGPQNRGQNLELDSDTDIEGEDPNPDIPGLRNPKTPQNAQKDPTVVMETPNPDVGRDLNVDRNTGVEDSGVVTDFGAVRGGQGTPGDPDVGLATPNPEVSPPVTPQSGSDTDVEEVAPTPYVQSLRSKTRPRNPDVDTTMGSETGVGLTDPKCHKPAPKRQGLPPESRSDGDVEGEVPKQPDLAPKTDAEDLNPEDEVLQRNPQTSATGGDTDVAPAGLAPKSPIPAPNLGLGGDAARGSRSAEATPGGNTSVEVAESETEDDPDLFLEPTQNFLPPPVTEGR</sequence>
<accession>R0JHJ5</accession>